<accession>A0A5S6QG77</accession>
<organism evidence="3 4">
    <name type="scientific">Trichuris muris</name>
    <name type="common">Mouse whipworm</name>
    <dbReference type="NCBI Taxonomy" id="70415"/>
    <lineage>
        <taxon>Eukaryota</taxon>
        <taxon>Metazoa</taxon>
        <taxon>Ecdysozoa</taxon>
        <taxon>Nematoda</taxon>
        <taxon>Enoplea</taxon>
        <taxon>Dorylaimia</taxon>
        <taxon>Trichinellida</taxon>
        <taxon>Trichuridae</taxon>
        <taxon>Trichuris</taxon>
    </lineage>
</organism>
<dbReference type="SMART" id="SM00343">
    <property type="entry name" value="ZnF_C2HC"/>
    <property type="match status" value="1"/>
</dbReference>
<evidence type="ECO:0000313" key="4">
    <source>
        <dbReference type="WBParaSite" id="TMUE_2000006130.1"/>
    </source>
</evidence>
<keyword evidence="1" id="KW-0479">Metal-binding</keyword>
<sequence length="185" mass="21266">MPAERNSHVRYLYNGRSGFVIRRFLIRRISRNVSTDYLYMATLQRTFHQLCKVMKKQLGFEVPEKVLLLRITSTIPPEHKTVRQIWDATPSAERNLSDFIECVQMAEKIDTFEKDHTAAFSMKCATDVKKGLSNATGRKRLPFKCRKCGKRGHMAEKCRSIEKGNKNSTKGLIASVFTSFSRNVS</sequence>
<dbReference type="PROSITE" id="PS50158">
    <property type="entry name" value="ZF_CCHC"/>
    <property type="match status" value="1"/>
</dbReference>
<dbReference type="GO" id="GO:0019899">
    <property type="term" value="F:enzyme binding"/>
    <property type="evidence" value="ECO:0007669"/>
    <property type="project" value="UniProtKB-ARBA"/>
</dbReference>
<reference evidence="4" key="1">
    <citation type="submission" date="2019-12" db="UniProtKB">
        <authorList>
            <consortium name="WormBaseParasite"/>
        </authorList>
    </citation>
    <scope>IDENTIFICATION</scope>
</reference>
<dbReference type="InterPro" id="IPR036875">
    <property type="entry name" value="Znf_CCHC_sf"/>
</dbReference>
<dbReference type="Proteomes" id="UP000046395">
    <property type="component" value="Unassembled WGS sequence"/>
</dbReference>
<keyword evidence="1" id="KW-0863">Zinc-finger</keyword>
<name>A0A5S6QG77_TRIMR</name>
<feature type="domain" description="CCHC-type" evidence="2">
    <location>
        <begin position="144"/>
        <end position="160"/>
    </location>
</feature>
<dbReference type="SUPFAM" id="SSF57756">
    <property type="entry name" value="Retrovirus zinc finger-like domains"/>
    <property type="match status" value="1"/>
</dbReference>
<evidence type="ECO:0000256" key="1">
    <source>
        <dbReference type="PROSITE-ProRule" id="PRU00047"/>
    </source>
</evidence>
<dbReference type="AlphaFoldDB" id="A0A5S6QG77"/>
<dbReference type="InterPro" id="IPR001878">
    <property type="entry name" value="Znf_CCHC"/>
</dbReference>
<dbReference type="GO" id="GO:0003676">
    <property type="term" value="F:nucleic acid binding"/>
    <property type="evidence" value="ECO:0007669"/>
    <property type="project" value="InterPro"/>
</dbReference>
<keyword evidence="1" id="KW-0862">Zinc</keyword>
<evidence type="ECO:0000313" key="3">
    <source>
        <dbReference type="Proteomes" id="UP000046395"/>
    </source>
</evidence>
<dbReference type="Gene3D" id="4.10.60.10">
    <property type="entry name" value="Zinc finger, CCHC-type"/>
    <property type="match status" value="1"/>
</dbReference>
<keyword evidence="3" id="KW-1185">Reference proteome</keyword>
<protein>
    <submittedName>
        <fullName evidence="4">CCHC-type domain-containing protein</fullName>
    </submittedName>
</protein>
<evidence type="ECO:0000259" key="2">
    <source>
        <dbReference type="PROSITE" id="PS50158"/>
    </source>
</evidence>
<proteinExistence type="predicted"/>
<dbReference type="WBParaSite" id="TMUE_2000006130.1">
    <property type="protein sequence ID" value="TMUE_2000006130.1"/>
    <property type="gene ID" value="WBGene00290839"/>
</dbReference>
<dbReference type="GO" id="GO:0008270">
    <property type="term" value="F:zinc ion binding"/>
    <property type="evidence" value="ECO:0007669"/>
    <property type="project" value="UniProtKB-KW"/>
</dbReference>